<protein>
    <submittedName>
        <fullName evidence="1">Uncharacterized protein</fullName>
    </submittedName>
</protein>
<dbReference type="EMBL" id="CCAG010005006">
    <property type="status" value="NOT_ANNOTATED_CDS"/>
    <property type="molecule type" value="Genomic_DNA"/>
</dbReference>
<name>A0A1B0FMB6_GLOMM</name>
<dbReference type="VEuPathDB" id="VectorBase:GMOY005032"/>
<keyword evidence="2" id="KW-1185">Reference proteome</keyword>
<sequence length="32" mass="3422">MANPPAVGSASFANQTQFSSRSWFNCSRDSGL</sequence>
<evidence type="ECO:0000313" key="2">
    <source>
        <dbReference type="Proteomes" id="UP000092444"/>
    </source>
</evidence>
<dbReference type="EnsemblMetazoa" id="GMOY005032-RA">
    <property type="protein sequence ID" value="GMOY005032-PA"/>
    <property type="gene ID" value="GMOY005032"/>
</dbReference>
<organism evidence="1 2">
    <name type="scientific">Glossina morsitans morsitans</name>
    <name type="common">Savannah tsetse fly</name>
    <dbReference type="NCBI Taxonomy" id="37546"/>
    <lineage>
        <taxon>Eukaryota</taxon>
        <taxon>Metazoa</taxon>
        <taxon>Ecdysozoa</taxon>
        <taxon>Arthropoda</taxon>
        <taxon>Hexapoda</taxon>
        <taxon>Insecta</taxon>
        <taxon>Pterygota</taxon>
        <taxon>Neoptera</taxon>
        <taxon>Endopterygota</taxon>
        <taxon>Diptera</taxon>
        <taxon>Brachycera</taxon>
        <taxon>Muscomorpha</taxon>
        <taxon>Hippoboscoidea</taxon>
        <taxon>Glossinidae</taxon>
        <taxon>Glossina</taxon>
    </lineage>
</organism>
<proteinExistence type="predicted"/>
<dbReference type="AlphaFoldDB" id="A0A1B0FMB6"/>
<reference evidence="1" key="1">
    <citation type="submission" date="2020-05" db="UniProtKB">
        <authorList>
            <consortium name="EnsemblMetazoa"/>
        </authorList>
    </citation>
    <scope>IDENTIFICATION</scope>
    <source>
        <strain evidence="1">Yale</strain>
    </source>
</reference>
<dbReference type="Proteomes" id="UP000092444">
    <property type="component" value="Unassembled WGS sequence"/>
</dbReference>
<accession>A0A1B0FMB6</accession>
<evidence type="ECO:0000313" key="1">
    <source>
        <dbReference type="EnsemblMetazoa" id="GMOY005032-PA"/>
    </source>
</evidence>